<dbReference type="PROSITE" id="PS50943">
    <property type="entry name" value="HTH_CROC1"/>
    <property type="match status" value="1"/>
</dbReference>
<organism evidence="2 3">
    <name type="scientific">Segatella copri</name>
    <dbReference type="NCBI Taxonomy" id="165179"/>
    <lineage>
        <taxon>Bacteria</taxon>
        <taxon>Pseudomonadati</taxon>
        <taxon>Bacteroidota</taxon>
        <taxon>Bacteroidia</taxon>
        <taxon>Bacteroidales</taxon>
        <taxon>Prevotellaceae</taxon>
        <taxon>Segatella</taxon>
    </lineage>
</organism>
<dbReference type="InterPro" id="IPR010982">
    <property type="entry name" value="Lambda_DNA-bd_dom_sf"/>
</dbReference>
<dbReference type="SUPFAM" id="SSF47413">
    <property type="entry name" value="lambda repressor-like DNA-binding domains"/>
    <property type="match status" value="1"/>
</dbReference>
<dbReference type="Proteomes" id="UP000450161">
    <property type="component" value="Unassembled WGS sequence"/>
</dbReference>
<evidence type="ECO:0000259" key="1">
    <source>
        <dbReference type="PROSITE" id="PS50943"/>
    </source>
</evidence>
<accession>A0A6I2U2P2</accession>
<reference evidence="2 3" key="1">
    <citation type="submission" date="2019-08" db="EMBL/GenBank/DDBJ databases">
        <title>In-depth cultivation of the pig gut microbiome towards novel bacterial diversity and tailored functional studies.</title>
        <authorList>
            <person name="Wylensek D."/>
            <person name="Hitch T.C.A."/>
            <person name="Clavel T."/>
        </authorList>
    </citation>
    <scope>NUCLEOTIDE SEQUENCE [LARGE SCALE GENOMIC DNA]</scope>
    <source>
        <strain evidence="2 3">LKV-178-WT-2C</strain>
    </source>
</reference>
<dbReference type="SMART" id="SM00530">
    <property type="entry name" value="HTH_XRE"/>
    <property type="match status" value="1"/>
</dbReference>
<sequence>MEQKNLNRLRVIIAEKNLTNKWLSEQLGVGQATVSNWVQNNAQPNLEMLIKISKILNVDINELIRPDEVQMDR</sequence>
<dbReference type="AlphaFoldDB" id="A0A6I2U2P2"/>
<dbReference type="EMBL" id="VUNF01000024">
    <property type="protein sequence ID" value="MST78280.1"/>
    <property type="molecule type" value="Genomic_DNA"/>
</dbReference>
<dbReference type="InterPro" id="IPR001387">
    <property type="entry name" value="Cro/C1-type_HTH"/>
</dbReference>
<evidence type="ECO:0000313" key="3">
    <source>
        <dbReference type="Proteomes" id="UP000450161"/>
    </source>
</evidence>
<feature type="domain" description="HTH cro/C1-type" evidence="1">
    <location>
        <begin position="9"/>
        <end position="63"/>
    </location>
</feature>
<comment type="caution">
    <text evidence="2">The sequence shown here is derived from an EMBL/GenBank/DDBJ whole genome shotgun (WGS) entry which is preliminary data.</text>
</comment>
<dbReference type="GO" id="GO:0003677">
    <property type="term" value="F:DNA binding"/>
    <property type="evidence" value="ECO:0007669"/>
    <property type="project" value="InterPro"/>
</dbReference>
<name>A0A6I2U2P2_9BACT</name>
<dbReference type="Pfam" id="PF01381">
    <property type="entry name" value="HTH_3"/>
    <property type="match status" value="1"/>
</dbReference>
<evidence type="ECO:0000313" key="2">
    <source>
        <dbReference type="EMBL" id="MST78280.1"/>
    </source>
</evidence>
<proteinExistence type="predicted"/>
<protein>
    <submittedName>
        <fullName evidence="2">Helix-turn-helix transcriptional regulator</fullName>
    </submittedName>
</protein>
<dbReference type="CDD" id="cd00093">
    <property type="entry name" value="HTH_XRE"/>
    <property type="match status" value="1"/>
</dbReference>
<dbReference type="Gene3D" id="1.10.260.40">
    <property type="entry name" value="lambda repressor-like DNA-binding domains"/>
    <property type="match status" value="1"/>
</dbReference>
<gene>
    <name evidence="2" type="ORF">FYJ72_11525</name>
</gene>
<dbReference type="RefSeq" id="WP_154482121.1">
    <property type="nucleotide sequence ID" value="NZ_VUNF01000024.1"/>
</dbReference>